<evidence type="ECO:0000313" key="4">
    <source>
        <dbReference type="Proteomes" id="UP000827892"/>
    </source>
</evidence>
<sequence length="125" mass="14553">MQGNQSSSNSDQKNMKTVDDATQKNEKPTSSSAGATKKKQNQWTWTPNFPEYPVTRFPKGVPQGPKRIPSYTVEDLDKEWSRKELPSRQCGRYAQYDPESYFEQELLKETNWKKFLKEEKAARKS</sequence>
<organism evidence="2 4">
    <name type="scientific">Caenorhabditis briggsae</name>
    <dbReference type="NCBI Taxonomy" id="6238"/>
    <lineage>
        <taxon>Eukaryota</taxon>
        <taxon>Metazoa</taxon>
        <taxon>Ecdysozoa</taxon>
        <taxon>Nematoda</taxon>
        <taxon>Chromadorea</taxon>
        <taxon>Rhabditida</taxon>
        <taxon>Rhabditina</taxon>
        <taxon>Rhabditomorpha</taxon>
        <taxon>Rhabditoidea</taxon>
        <taxon>Rhabditidae</taxon>
        <taxon>Peloderinae</taxon>
        <taxon>Caenorhabditis</taxon>
    </lineage>
</organism>
<evidence type="ECO:0000313" key="3">
    <source>
        <dbReference type="EMBL" id="UMM40785.1"/>
    </source>
</evidence>
<reference evidence="3 5" key="1">
    <citation type="submission" date="2022-04" db="EMBL/GenBank/DDBJ databases">
        <title>Chromosome-level reference genomes for two strains of Caenorhabditis briggsae: an improved platform for comparative genomics.</title>
        <authorList>
            <person name="Stevens L."/>
            <person name="Andersen E."/>
        </authorList>
    </citation>
    <scope>NUCLEOTIDE SEQUENCE [LARGE SCALE GENOMIC DNA]</scope>
    <source>
        <strain evidence="3">VX34</strain>
        <tissue evidence="3">Whole-organism</tissue>
    </source>
</reference>
<evidence type="ECO:0000313" key="2">
    <source>
        <dbReference type="EMBL" id="ULT81467.1"/>
    </source>
</evidence>
<gene>
    <name evidence="2" type="ORF">L3Y34_011412</name>
    <name evidence="3" type="ORF">L5515_017300</name>
</gene>
<feature type="compositionally biased region" description="Polar residues" evidence="1">
    <location>
        <begin position="1"/>
        <end position="12"/>
    </location>
</feature>
<accession>A0AAE8ZR97</accession>
<dbReference type="EMBL" id="CP090896">
    <property type="protein sequence ID" value="ULT81467.1"/>
    <property type="molecule type" value="Genomic_DNA"/>
</dbReference>
<dbReference type="EMBL" id="CP092625">
    <property type="protein sequence ID" value="UMM40785.1"/>
    <property type="molecule type" value="Genomic_DNA"/>
</dbReference>
<evidence type="ECO:0000313" key="5">
    <source>
        <dbReference type="Proteomes" id="UP000829354"/>
    </source>
</evidence>
<proteinExistence type="predicted"/>
<dbReference type="AlphaFoldDB" id="A0AAE8ZR97"/>
<name>A0AAE8ZR97_CAEBR</name>
<dbReference type="KEGG" id="cbr:CBG_11809"/>
<feature type="compositionally biased region" description="Basic and acidic residues" evidence="1">
    <location>
        <begin position="13"/>
        <end position="27"/>
    </location>
</feature>
<protein>
    <submittedName>
        <fullName evidence="2">Uncharacterized protein</fullName>
    </submittedName>
</protein>
<evidence type="ECO:0000256" key="1">
    <source>
        <dbReference type="SAM" id="MobiDB-lite"/>
    </source>
</evidence>
<reference evidence="2 4" key="2">
    <citation type="submission" date="2022-05" db="EMBL/GenBank/DDBJ databases">
        <title>Chromosome-level reference genomes for two strains of Caenorhabditis briggsae: an improved platform for comparative genomics.</title>
        <authorList>
            <person name="Stevens L."/>
            <person name="Andersen E.C."/>
        </authorList>
    </citation>
    <scope>NUCLEOTIDE SEQUENCE [LARGE SCALE GENOMIC DNA]</scope>
    <source>
        <strain evidence="2">QX1410_ONT</strain>
        <tissue evidence="2">Whole-organism</tissue>
    </source>
</reference>
<dbReference type="Proteomes" id="UP000829354">
    <property type="component" value="Chromosome X"/>
</dbReference>
<dbReference type="Proteomes" id="UP000827892">
    <property type="component" value="Chromosome X"/>
</dbReference>
<feature type="region of interest" description="Disordered" evidence="1">
    <location>
        <begin position="1"/>
        <end position="69"/>
    </location>
</feature>
<keyword evidence="5" id="KW-1185">Reference proteome</keyword>